<evidence type="ECO:0000313" key="4">
    <source>
        <dbReference type="Proteomes" id="UP000195514"/>
    </source>
</evidence>
<dbReference type="GO" id="GO:0016491">
    <property type="term" value="F:oxidoreductase activity"/>
    <property type="evidence" value="ECO:0007669"/>
    <property type="project" value="UniProtKB-KW"/>
</dbReference>
<dbReference type="Gene3D" id="3.20.20.100">
    <property type="entry name" value="NADP-dependent oxidoreductase domain"/>
    <property type="match status" value="1"/>
</dbReference>
<dbReference type="InterPro" id="IPR023210">
    <property type="entry name" value="NADP_OxRdtase_dom"/>
</dbReference>
<dbReference type="PANTHER" id="PTHR43364">
    <property type="entry name" value="NADH-SPECIFIC METHYLGLYOXAL REDUCTASE-RELATED"/>
    <property type="match status" value="1"/>
</dbReference>
<dbReference type="InterPro" id="IPR050523">
    <property type="entry name" value="AKR_Detox_Biosynth"/>
</dbReference>
<keyword evidence="4" id="KW-1185">Reference proteome</keyword>
<dbReference type="SUPFAM" id="SSF51430">
    <property type="entry name" value="NAD(P)-linked oxidoreductase"/>
    <property type="match status" value="1"/>
</dbReference>
<keyword evidence="3" id="KW-0407">Ion channel</keyword>
<feature type="domain" description="NADP-dependent oxidoreductase" evidence="2">
    <location>
        <begin position="37"/>
        <end position="346"/>
    </location>
</feature>
<dbReference type="KEGG" id="abat:CFX1CAM_0102"/>
<organism evidence="3 4">
    <name type="scientific">Candidatus Brevifilum fermentans</name>
    <dbReference type="NCBI Taxonomy" id="1986204"/>
    <lineage>
        <taxon>Bacteria</taxon>
        <taxon>Bacillati</taxon>
        <taxon>Chloroflexota</taxon>
        <taxon>Anaerolineae</taxon>
        <taxon>Anaerolineales</taxon>
        <taxon>Anaerolineaceae</taxon>
        <taxon>Candidatus Brevifilum</taxon>
    </lineage>
</organism>
<evidence type="ECO:0000313" key="3">
    <source>
        <dbReference type="EMBL" id="SMX53168.1"/>
    </source>
</evidence>
<dbReference type="InterPro" id="IPR036812">
    <property type="entry name" value="NAD(P)_OxRdtase_dom_sf"/>
</dbReference>
<keyword evidence="1" id="KW-0560">Oxidoreductase</keyword>
<reference evidence="4" key="1">
    <citation type="submission" date="2017-05" db="EMBL/GenBank/DDBJ databases">
        <authorList>
            <person name="Kirkegaard R."/>
            <person name="Mcilroy J S."/>
        </authorList>
    </citation>
    <scope>NUCLEOTIDE SEQUENCE [LARGE SCALE GENOMIC DNA]</scope>
</reference>
<dbReference type="OrthoDB" id="9773828at2"/>
<dbReference type="AlphaFoldDB" id="A0A1Y6K2S1"/>
<dbReference type="GO" id="GO:0034220">
    <property type="term" value="P:monoatomic ion transmembrane transport"/>
    <property type="evidence" value="ECO:0007669"/>
    <property type="project" value="UniProtKB-KW"/>
</dbReference>
<keyword evidence="3" id="KW-0406">Ion transport</keyword>
<keyword evidence="3" id="KW-0813">Transport</keyword>
<accession>A0A1Y6K2S1</accession>
<protein>
    <submittedName>
        <fullName evidence="3">Putative Voltage-gated potassium channel subunit beta-3</fullName>
    </submittedName>
</protein>
<evidence type="ECO:0000259" key="2">
    <source>
        <dbReference type="Pfam" id="PF00248"/>
    </source>
</evidence>
<proteinExistence type="predicted"/>
<dbReference type="EMBL" id="LT859958">
    <property type="protein sequence ID" value="SMX53168.1"/>
    <property type="molecule type" value="Genomic_DNA"/>
</dbReference>
<dbReference type="RefSeq" id="WP_087861126.1">
    <property type="nucleotide sequence ID" value="NZ_LT859958.1"/>
</dbReference>
<dbReference type="Pfam" id="PF00248">
    <property type="entry name" value="Aldo_ket_red"/>
    <property type="match status" value="1"/>
</dbReference>
<sequence length="349" mass="39436">MRKTPDTSLYNLPFTTDEFNGMPYQRLGTSGLKVSRVGLGTWKFGYPETGDGARLTQNTAFKVFDRSVELGVTFWDTANRYNASSGNSERVIGDWLRLNPDQRRNIVIATKLYGTMDGRTPNHCRLSRMNILESTYASLERMEIDYVDLMYFHSHDPETPIEESLNAIEDLVRQDLVRYFAVSNFTVDQLKEYLNVSKSLSNRCQLIAVQNQYDILNKEDPKYTGVLDFAKQTGISYVAWSPLARGLLTNRYLDIASIGPGDRLFDEDSLENKTFKDNLEKTKQLFHLAERAGLSVNQLALAYMLTLEGMGPVIPGVTSIEQLEENAHVAAITLSQELCDSIQSIVDKP</sequence>
<dbReference type="Proteomes" id="UP000195514">
    <property type="component" value="Chromosome I"/>
</dbReference>
<name>A0A1Y6K2S1_9CHLR</name>
<dbReference type="PANTHER" id="PTHR43364:SF4">
    <property type="entry name" value="NAD(P)-LINKED OXIDOREDUCTASE SUPERFAMILY PROTEIN"/>
    <property type="match status" value="1"/>
</dbReference>
<evidence type="ECO:0000256" key="1">
    <source>
        <dbReference type="ARBA" id="ARBA00023002"/>
    </source>
</evidence>
<gene>
    <name evidence="3" type="ORF">CFX1CAM_0102</name>
</gene>